<protein>
    <submittedName>
        <fullName evidence="3">AAA family ATPase</fullName>
    </submittedName>
</protein>
<dbReference type="KEGG" id="acog:HWD57_12355"/>
<dbReference type="GO" id="GO:0016817">
    <property type="term" value="F:hydrolase activity, acting on acid anhydrides"/>
    <property type="evidence" value="ECO:0007669"/>
    <property type="project" value="InterPro"/>
</dbReference>
<organism evidence="3 4">
    <name type="scientific">Candidatus Accumulibacter cognatus</name>
    <dbReference type="NCBI Taxonomy" id="2954383"/>
    <lineage>
        <taxon>Bacteria</taxon>
        <taxon>Pseudomonadati</taxon>
        <taxon>Pseudomonadota</taxon>
        <taxon>Betaproteobacteria</taxon>
        <taxon>Candidatus Accumulibacter</taxon>
    </lineage>
</organism>
<evidence type="ECO:0000313" key="3">
    <source>
        <dbReference type="EMBL" id="QLH50483.1"/>
    </source>
</evidence>
<name>A0A7D5SPK2_9PROT</name>
<accession>A0A7D5SPK2</accession>
<dbReference type="SUPFAM" id="SSF52540">
    <property type="entry name" value="P-loop containing nucleoside triphosphate hydrolases"/>
    <property type="match status" value="1"/>
</dbReference>
<feature type="region of interest" description="Disordered" evidence="1">
    <location>
        <begin position="695"/>
        <end position="723"/>
    </location>
</feature>
<dbReference type="InterPro" id="IPR014819">
    <property type="entry name" value="PriCT_2"/>
</dbReference>
<feature type="region of interest" description="Disordered" evidence="1">
    <location>
        <begin position="86"/>
        <end position="115"/>
    </location>
</feature>
<dbReference type="Proteomes" id="UP000509684">
    <property type="component" value="Chromosome"/>
</dbReference>
<sequence>MMTSIDRARSALWTLDAGTDRDTWVRTAMAAKAAGLDFDAWHEWSAAGGNYRNEADCRSVWQSIKPGAVTDASLFHAARAAGWTDAAEAPAKRMQSHQEGPKQPEASKSPLHDPSALWEADCEPATGAQEYVDRKLGLPDGLRIYRGPLKIDGMACEGALVLPLRTLAGNLVDLQFVILKANILPGKSDKMLLPGVRVSRWPDACLIVGGPIKSDEAVHITEGIGQAWSAHQATRQPAVVAFGVGRMAGVARALRERYPAIRLVLVPDAGKENQCSAIAKNVRGAWVEMPEGSPSNFDLNDFQKAHGLDAVRRLLERCKAPPTRFGLAQRTADRLFIGEPPPVNWLVRRIFPLGVCCLVASPPNVGKSFLSLDLTAKVAGWPGAEPDYAFGAEVAAHGRAVYVSAEDDLPEIHRRLWSLCNGRMPERLHVLSLPDVGHFGIIEADRLTKEYRPTEAWRDLVTEIRELPDVKLIILDTMQALTTGDTNTVDATQPLMNEATALASATGACVLLVHHVAKGSTKEIRTSLDAMEAIRGSGAIAGTARAAYVMWPPADGGREVCDVFGEQYEEGKVAFGIVAKRYGDARRDRTVFVRDVRGILQDRTQQYNALSGTDDSDTLRADLLKAIREKWQEGQSFAASGKADNGLHARRTELPEAFHEKTRAWFDDITGKLVAGGSIRRLSYRGGSRLCPPDATAAVPKPVPETDAESVPTEAEYAEEVAA</sequence>
<dbReference type="Gene3D" id="3.40.50.300">
    <property type="entry name" value="P-loop containing nucleotide triphosphate hydrolases"/>
    <property type="match status" value="1"/>
</dbReference>
<dbReference type="Pfam" id="PF08707">
    <property type="entry name" value="PriCT_2"/>
    <property type="match status" value="1"/>
</dbReference>
<feature type="domain" description="Primase C-terminal 2" evidence="2">
    <location>
        <begin position="8"/>
        <end position="78"/>
    </location>
</feature>
<proteinExistence type="predicted"/>
<evidence type="ECO:0000313" key="4">
    <source>
        <dbReference type="Proteomes" id="UP000509684"/>
    </source>
</evidence>
<dbReference type="InterPro" id="IPR027417">
    <property type="entry name" value="P-loop_NTPase"/>
</dbReference>
<evidence type="ECO:0000259" key="2">
    <source>
        <dbReference type="Pfam" id="PF08707"/>
    </source>
</evidence>
<dbReference type="AlphaFoldDB" id="A0A7D5SPK2"/>
<evidence type="ECO:0000256" key="1">
    <source>
        <dbReference type="SAM" id="MobiDB-lite"/>
    </source>
</evidence>
<reference evidence="3 4" key="1">
    <citation type="journal article" date="2019" name="Microbiome">
        <title>Annotated bacterial chromosomes from frame-shift-corrected long-read metagenomic data.</title>
        <authorList>
            <person name="Arumugam K."/>
            <person name="Bagci C."/>
            <person name="Bessarab I."/>
            <person name="Beier S."/>
            <person name="Buchfink B."/>
            <person name="Gorska A."/>
            <person name="Qiu G."/>
            <person name="Huson D.H."/>
            <person name="Williams R.B.H."/>
        </authorList>
    </citation>
    <scope>NUCLEOTIDE SEQUENCE [LARGE SCALE GENOMIC DNA]</scope>
    <source>
        <strain evidence="3">SSA1</strain>
    </source>
</reference>
<gene>
    <name evidence="3" type="ORF">HWD57_12355</name>
</gene>
<dbReference type="Pfam" id="PF13481">
    <property type="entry name" value="AAA_25"/>
    <property type="match status" value="1"/>
</dbReference>
<dbReference type="EMBL" id="CP058708">
    <property type="protein sequence ID" value="QLH50483.1"/>
    <property type="molecule type" value="Genomic_DNA"/>
</dbReference>